<dbReference type="InterPro" id="IPR037401">
    <property type="entry name" value="SnoaL-like"/>
</dbReference>
<accession>B8JHE0</accession>
<dbReference type="NCBIfam" id="TIGR02960">
    <property type="entry name" value="SigX5"/>
    <property type="match status" value="1"/>
</dbReference>
<dbReference type="Gene3D" id="1.10.10.10">
    <property type="entry name" value="Winged helix-like DNA-binding domain superfamily/Winged helix DNA-binding domain"/>
    <property type="match status" value="1"/>
</dbReference>
<dbReference type="Gene3D" id="1.10.1740.10">
    <property type="match status" value="1"/>
</dbReference>
<evidence type="ECO:0000259" key="6">
    <source>
        <dbReference type="Pfam" id="PF04542"/>
    </source>
</evidence>
<dbReference type="SUPFAM" id="SSF54427">
    <property type="entry name" value="NTF2-like"/>
    <property type="match status" value="1"/>
</dbReference>
<protein>
    <submittedName>
        <fullName evidence="9">RNA polymerase, sigma-24 subunit, ECF subfamily</fullName>
    </submittedName>
</protein>
<evidence type="ECO:0000256" key="4">
    <source>
        <dbReference type="ARBA" id="ARBA00023082"/>
    </source>
</evidence>
<dbReference type="GO" id="GO:0016987">
    <property type="term" value="F:sigma factor activity"/>
    <property type="evidence" value="ECO:0007669"/>
    <property type="project" value="UniProtKB-KW"/>
</dbReference>
<evidence type="ECO:0000259" key="7">
    <source>
        <dbReference type="Pfam" id="PF08281"/>
    </source>
</evidence>
<dbReference type="InterPro" id="IPR013325">
    <property type="entry name" value="RNA_pol_sigma_r2"/>
</dbReference>
<comment type="subunit">
    <text evidence="2">Interacts transiently with the RNA polymerase catalytic core formed by RpoA, RpoB, RpoC and RpoZ (2 alpha, 1 beta, 1 beta' and 1 omega subunit) to form the RNA polymerase holoenzyme that can initiate transcription.</text>
</comment>
<dbReference type="PANTHER" id="PTHR43133">
    <property type="entry name" value="RNA POLYMERASE ECF-TYPE SIGMA FACTO"/>
    <property type="match status" value="1"/>
</dbReference>
<dbReference type="Pfam" id="PF12680">
    <property type="entry name" value="SnoaL_2"/>
    <property type="match status" value="1"/>
</dbReference>
<dbReference type="Gene3D" id="3.10.450.50">
    <property type="match status" value="1"/>
</dbReference>
<dbReference type="InterPro" id="IPR013249">
    <property type="entry name" value="RNA_pol_sigma70_r4_t2"/>
</dbReference>
<dbReference type="InterPro" id="IPR013324">
    <property type="entry name" value="RNA_pol_sigma_r3/r4-like"/>
</dbReference>
<keyword evidence="4" id="KW-0731">Sigma factor</keyword>
<dbReference type="NCBIfam" id="TIGR02937">
    <property type="entry name" value="sigma70-ECF"/>
    <property type="match status" value="1"/>
</dbReference>
<feature type="domain" description="SnoaL-like" evidence="8">
    <location>
        <begin position="218"/>
        <end position="290"/>
    </location>
</feature>
<evidence type="ECO:0000256" key="5">
    <source>
        <dbReference type="ARBA" id="ARBA00023163"/>
    </source>
</evidence>
<dbReference type="SUPFAM" id="SSF88946">
    <property type="entry name" value="Sigma2 domain of RNA polymerase sigma factors"/>
    <property type="match status" value="1"/>
</dbReference>
<evidence type="ECO:0000259" key="8">
    <source>
        <dbReference type="Pfam" id="PF12680"/>
    </source>
</evidence>
<dbReference type="Pfam" id="PF08281">
    <property type="entry name" value="Sigma70_r4_2"/>
    <property type="match status" value="1"/>
</dbReference>
<sequence>MGAALALRTGLVLRYDLGRMTTVDQLETHRAALTGHCYRMLGSAAEADDAVQETLLRAWRSLERFEGRSSLRTWLYRIATRVCLDALEDRARRARPVDLGPAGTAADALEALPGERWIEPIPDAQAIPADVDPAEQVLLRESIRLAFVAALQQLPPRQRAALLLADVLGWSAAEIAGDLDTSVAAVNSMLQRARATLPARDPSGPGAALSQAEAVLLERYVDAFERYDVAALTATLREDACFSMPPFSLWLRGREAVAAWLTGPGAGCRGSRLVPTAASGLPAFAQYRPAGPGVHRPWALLVLEPAPGGIAAWTAFLDTATLFPRFGLPSELTS</sequence>
<gene>
    <name evidence="9" type="ordered locus">A2cp1_3318</name>
</gene>
<dbReference type="InterPro" id="IPR032710">
    <property type="entry name" value="NTF2-like_dom_sf"/>
</dbReference>
<organism evidence="9 10">
    <name type="scientific">Anaeromyxobacter dehalogenans (strain ATCC BAA-258 / DSM 21875 / 2CP-1)</name>
    <dbReference type="NCBI Taxonomy" id="455488"/>
    <lineage>
        <taxon>Bacteria</taxon>
        <taxon>Pseudomonadati</taxon>
        <taxon>Myxococcota</taxon>
        <taxon>Myxococcia</taxon>
        <taxon>Myxococcales</taxon>
        <taxon>Cystobacterineae</taxon>
        <taxon>Anaeromyxobacteraceae</taxon>
        <taxon>Anaeromyxobacter</taxon>
    </lineage>
</organism>
<dbReference type="GO" id="GO:0006352">
    <property type="term" value="P:DNA-templated transcription initiation"/>
    <property type="evidence" value="ECO:0007669"/>
    <property type="project" value="InterPro"/>
</dbReference>
<dbReference type="Proteomes" id="UP000007089">
    <property type="component" value="Chromosome"/>
</dbReference>
<dbReference type="PANTHER" id="PTHR43133:SF65">
    <property type="entry name" value="ECF RNA POLYMERASE SIGMA FACTOR SIGG"/>
    <property type="match status" value="1"/>
</dbReference>
<evidence type="ECO:0000256" key="2">
    <source>
        <dbReference type="ARBA" id="ARBA00011344"/>
    </source>
</evidence>
<feature type="domain" description="RNA polymerase sigma factor 70 region 4 type 2" evidence="7">
    <location>
        <begin position="145"/>
        <end position="197"/>
    </location>
</feature>
<dbReference type="SUPFAM" id="SSF88659">
    <property type="entry name" value="Sigma3 and sigma4 domains of RNA polymerase sigma factors"/>
    <property type="match status" value="1"/>
</dbReference>
<dbReference type="InterPro" id="IPR036388">
    <property type="entry name" value="WH-like_DNA-bd_sf"/>
</dbReference>
<dbReference type="AlphaFoldDB" id="B8JHE0"/>
<keyword evidence="10" id="KW-1185">Reference proteome</keyword>
<dbReference type="KEGG" id="acp:A2cp1_3318"/>
<keyword evidence="3" id="KW-0805">Transcription regulation</keyword>
<dbReference type="InterPro" id="IPR007627">
    <property type="entry name" value="RNA_pol_sigma70_r2"/>
</dbReference>
<feature type="domain" description="RNA polymerase sigma-70 region 2" evidence="6">
    <location>
        <begin position="27"/>
        <end position="93"/>
    </location>
</feature>
<dbReference type="InterPro" id="IPR014305">
    <property type="entry name" value="RNA_pol_sigma-G_actinobac"/>
</dbReference>
<comment type="similarity">
    <text evidence="1">Belongs to the sigma-70 factor family. ECF subfamily.</text>
</comment>
<dbReference type="InterPro" id="IPR039425">
    <property type="entry name" value="RNA_pol_sigma-70-like"/>
</dbReference>
<dbReference type="GO" id="GO:0003677">
    <property type="term" value="F:DNA binding"/>
    <property type="evidence" value="ECO:0007669"/>
    <property type="project" value="InterPro"/>
</dbReference>
<dbReference type="HOGENOM" id="CLU_043648_0_0_7"/>
<reference evidence="9" key="1">
    <citation type="submission" date="2009-01" db="EMBL/GenBank/DDBJ databases">
        <title>Complete sequence of Anaeromyxobacter dehalogenans 2CP-1.</title>
        <authorList>
            <consortium name="US DOE Joint Genome Institute"/>
            <person name="Lucas S."/>
            <person name="Copeland A."/>
            <person name="Lapidus A."/>
            <person name="Glavina del Rio T."/>
            <person name="Dalin E."/>
            <person name="Tice H."/>
            <person name="Bruce D."/>
            <person name="Goodwin L."/>
            <person name="Pitluck S."/>
            <person name="Saunders E."/>
            <person name="Brettin T."/>
            <person name="Detter J.C."/>
            <person name="Han C."/>
            <person name="Larimer F."/>
            <person name="Land M."/>
            <person name="Hauser L."/>
            <person name="Kyrpides N."/>
            <person name="Ovchinnikova G."/>
            <person name="Beliaev A.S."/>
            <person name="Richardson P."/>
        </authorList>
    </citation>
    <scope>NUCLEOTIDE SEQUENCE</scope>
    <source>
        <strain evidence="9">2CP-1</strain>
    </source>
</reference>
<evidence type="ECO:0000256" key="1">
    <source>
        <dbReference type="ARBA" id="ARBA00010641"/>
    </source>
</evidence>
<dbReference type="InterPro" id="IPR014284">
    <property type="entry name" value="RNA_pol_sigma-70_dom"/>
</dbReference>
<dbReference type="EMBL" id="CP001359">
    <property type="protein sequence ID" value="ACL66652.1"/>
    <property type="molecule type" value="Genomic_DNA"/>
</dbReference>
<evidence type="ECO:0000313" key="9">
    <source>
        <dbReference type="EMBL" id="ACL66652.1"/>
    </source>
</evidence>
<dbReference type="Pfam" id="PF04542">
    <property type="entry name" value="Sigma70_r2"/>
    <property type="match status" value="1"/>
</dbReference>
<evidence type="ECO:0000313" key="10">
    <source>
        <dbReference type="Proteomes" id="UP000007089"/>
    </source>
</evidence>
<evidence type="ECO:0000256" key="3">
    <source>
        <dbReference type="ARBA" id="ARBA00023015"/>
    </source>
</evidence>
<dbReference type="CDD" id="cd06171">
    <property type="entry name" value="Sigma70_r4"/>
    <property type="match status" value="1"/>
</dbReference>
<name>B8JHE0_ANAD2</name>
<keyword evidence="5" id="KW-0804">Transcription</keyword>
<proteinExistence type="inferred from homology"/>
<dbReference type="NCBIfam" id="NF006089">
    <property type="entry name" value="PRK08241.1"/>
    <property type="match status" value="1"/>
</dbReference>